<reference evidence="1 2" key="1">
    <citation type="submission" date="2021-04" db="EMBL/GenBank/DDBJ databases">
        <authorList>
            <person name="Pira H."/>
            <person name="Risdian C."/>
            <person name="Wink J."/>
        </authorList>
    </citation>
    <scope>NUCLEOTIDE SEQUENCE [LARGE SCALE GENOMIC DNA]</scope>
    <source>
        <strain evidence="1 2">WH53</strain>
    </source>
</reference>
<dbReference type="RefSeq" id="WP_215822447.1">
    <property type="nucleotide sequence ID" value="NZ_JAGSOY010000171.1"/>
</dbReference>
<dbReference type="EMBL" id="JAGSOY010000171">
    <property type="protein sequence ID" value="MBU2714179.1"/>
    <property type="molecule type" value="Genomic_DNA"/>
</dbReference>
<gene>
    <name evidence="1" type="ORF">KCG35_24330</name>
</gene>
<proteinExistence type="predicted"/>
<comment type="caution">
    <text evidence="1">The sequence shown here is derived from an EMBL/GenBank/DDBJ whole genome shotgun (WGS) entry which is preliminary data.</text>
</comment>
<evidence type="ECO:0000313" key="2">
    <source>
        <dbReference type="Proteomes" id="UP000690515"/>
    </source>
</evidence>
<organism evidence="1 2">
    <name type="scientific">Zooshikella harenae</name>
    <dbReference type="NCBI Taxonomy" id="2827238"/>
    <lineage>
        <taxon>Bacteria</taxon>
        <taxon>Pseudomonadati</taxon>
        <taxon>Pseudomonadota</taxon>
        <taxon>Gammaproteobacteria</taxon>
        <taxon>Oceanospirillales</taxon>
        <taxon>Zooshikellaceae</taxon>
        <taxon>Zooshikella</taxon>
    </lineage>
</organism>
<protein>
    <submittedName>
        <fullName evidence="1">Uncharacterized protein</fullName>
    </submittedName>
</protein>
<sequence length="53" mass="6211">MWLVRDQPHYPANDTSPLLPIILLIQKQEASIHKLLLDSEVFLLDFLIIKENQ</sequence>
<dbReference type="Proteomes" id="UP000690515">
    <property type="component" value="Unassembled WGS sequence"/>
</dbReference>
<keyword evidence="2" id="KW-1185">Reference proteome</keyword>
<accession>A0ABS5ZJN5</accession>
<evidence type="ECO:0000313" key="1">
    <source>
        <dbReference type="EMBL" id="MBU2714179.1"/>
    </source>
</evidence>
<name>A0ABS5ZJN5_9GAMM</name>